<dbReference type="EMBL" id="CM029053">
    <property type="protein sequence ID" value="KAG2547220.1"/>
    <property type="molecule type" value="Genomic_DNA"/>
</dbReference>
<organism evidence="2 3">
    <name type="scientific">Panicum virgatum</name>
    <name type="common">Blackwell switchgrass</name>
    <dbReference type="NCBI Taxonomy" id="38727"/>
    <lineage>
        <taxon>Eukaryota</taxon>
        <taxon>Viridiplantae</taxon>
        <taxon>Streptophyta</taxon>
        <taxon>Embryophyta</taxon>
        <taxon>Tracheophyta</taxon>
        <taxon>Spermatophyta</taxon>
        <taxon>Magnoliopsida</taxon>
        <taxon>Liliopsida</taxon>
        <taxon>Poales</taxon>
        <taxon>Poaceae</taxon>
        <taxon>PACMAD clade</taxon>
        <taxon>Panicoideae</taxon>
        <taxon>Panicodae</taxon>
        <taxon>Paniceae</taxon>
        <taxon>Panicinae</taxon>
        <taxon>Panicum</taxon>
        <taxon>Panicum sect. Hiantes</taxon>
    </lineage>
</organism>
<accession>A0A8T0NCU8</accession>
<sequence length="181" mass="19107">MDMAPGGEVTGNLREHPLRPSPPQASRGTRRLEIDCLRGRPRCGEEPNKIRALRRGRDEAASRIRLISRLAPPVLTRQEHAAYFTSSLSDPAVLARFMLTGLCVCCCAFDRPHHHSIVSISFSSDTGGGVREGGGCCPGPLAAESGGGVGAGDGVGAGRAPTVPPALTWSDCRWIGNLRLG</sequence>
<protein>
    <submittedName>
        <fullName evidence="2">Uncharacterized protein</fullName>
    </submittedName>
</protein>
<evidence type="ECO:0000313" key="2">
    <source>
        <dbReference type="EMBL" id="KAG2547220.1"/>
    </source>
</evidence>
<evidence type="ECO:0000256" key="1">
    <source>
        <dbReference type="SAM" id="MobiDB-lite"/>
    </source>
</evidence>
<dbReference type="Proteomes" id="UP000823388">
    <property type="component" value="Chromosome 9K"/>
</dbReference>
<reference evidence="2" key="1">
    <citation type="submission" date="2020-05" db="EMBL/GenBank/DDBJ databases">
        <title>WGS assembly of Panicum virgatum.</title>
        <authorList>
            <person name="Lovell J.T."/>
            <person name="Jenkins J."/>
            <person name="Shu S."/>
            <person name="Juenger T.E."/>
            <person name="Schmutz J."/>
        </authorList>
    </citation>
    <scope>NUCLEOTIDE SEQUENCE</scope>
    <source>
        <strain evidence="2">AP13</strain>
    </source>
</reference>
<dbReference type="AlphaFoldDB" id="A0A8T0NCU8"/>
<evidence type="ECO:0000313" key="3">
    <source>
        <dbReference type="Proteomes" id="UP000823388"/>
    </source>
</evidence>
<gene>
    <name evidence="2" type="ORF">PVAP13_9KG074560</name>
</gene>
<keyword evidence="3" id="KW-1185">Reference proteome</keyword>
<name>A0A8T0NCU8_PANVG</name>
<proteinExistence type="predicted"/>
<feature type="region of interest" description="Disordered" evidence="1">
    <location>
        <begin position="1"/>
        <end position="30"/>
    </location>
</feature>
<comment type="caution">
    <text evidence="2">The sequence shown here is derived from an EMBL/GenBank/DDBJ whole genome shotgun (WGS) entry which is preliminary data.</text>
</comment>